<accession>A0A8B6DX42</accession>
<dbReference type="GO" id="GO:0005737">
    <property type="term" value="C:cytoplasm"/>
    <property type="evidence" value="ECO:0007669"/>
    <property type="project" value="TreeGrafter"/>
</dbReference>
<dbReference type="OrthoDB" id="5855668at2759"/>
<dbReference type="Pfam" id="PF00653">
    <property type="entry name" value="BIR"/>
    <property type="match status" value="1"/>
</dbReference>
<dbReference type="CDD" id="cd00022">
    <property type="entry name" value="BIR"/>
    <property type="match status" value="1"/>
</dbReference>
<dbReference type="SUPFAM" id="SSF57924">
    <property type="entry name" value="Inhibitor of apoptosis (IAP) repeat"/>
    <property type="match status" value="1"/>
</dbReference>
<dbReference type="InterPro" id="IPR050784">
    <property type="entry name" value="IAP"/>
</dbReference>
<dbReference type="Gene3D" id="1.10.1170.10">
    <property type="entry name" value="Inhibitor Of Apoptosis Protein (2mihbC-IAP-1), Chain A"/>
    <property type="match status" value="1"/>
</dbReference>
<dbReference type="AlphaFoldDB" id="A0A8B6DX42"/>
<dbReference type="GO" id="GO:0051726">
    <property type="term" value="P:regulation of cell cycle"/>
    <property type="evidence" value="ECO:0007669"/>
    <property type="project" value="TreeGrafter"/>
</dbReference>
<sequence>MNTFQSEQGHHEPEFAYPQFKNIQQRISSYADWPEFAKQAPTNLAKSGLFYTGENDIVHCFCCNIGFAEWSEADNPWTEHARHNPKCWFLRREKGQRFIDSTQEEWKKICNGNKSAFDDLLPRFASFEGLQNDIEKKPEDSDGAGFALTDLKPWLCILVITAATKRYVTADDCCCLQMAPEIIRCRNRAIAKLFP</sequence>
<keyword evidence="2" id="KW-1185">Reference proteome</keyword>
<proteinExistence type="predicted"/>
<dbReference type="EMBL" id="UYJE01004142">
    <property type="protein sequence ID" value="VDI25420.1"/>
    <property type="molecule type" value="Genomic_DNA"/>
</dbReference>
<dbReference type="GO" id="GO:0005634">
    <property type="term" value="C:nucleus"/>
    <property type="evidence" value="ECO:0007669"/>
    <property type="project" value="TreeGrafter"/>
</dbReference>
<dbReference type="PROSITE" id="PS50143">
    <property type="entry name" value="BIR_REPEAT_2"/>
    <property type="match status" value="1"/>
</dbReference>
<dbReference type="InterPro" id="IPR001370">
    <property type="entry name" value="BIR_rpt"/>
</dbReference>
<dbReference type="Proteomes" id="UP000596742">
    <property type="component" value="Unassembled WGS sequence"/>
</dbReference>
<evidence type="ECO:0000313" key="1">
    <source>
        <dbReference type="EMBL" id="VDI25420.1"/>
    </source>
</evidence>
<gene>
    <name evidence="1" type="ORF">MGAL_10B068912</name>
</gene>
<dbReference type="PROSITE" id="PS01282">
    <property type="entry name" value="BIR_REPEAT_1"/>
    <property type="match status" value="1"/>
</dbReference>
<name>A0A8B6DX42_MYTGA</name>
<evidence type="ECO:0000313" key="2">
    <source>
        <dbReference type="Proteomes" id="UP000596742"/>
    </source>
</evidence>
<protein>
    <submittedName>
        <fullName evidence="1">Uncharacterized protein</fullName>
    </submittedName>
</protein>
<dbReference type="PANTHER" id="PTHR10044">
    <property type="entry name" value="INHIBITOR OF APOPTOSIS"/>
    <property type="match status" value="1"/>
</dbReference>
<organism evidence="1 2">
    <name type="scientific">Mytilus galloprovincialis</name>
    <name type="common">Mediterranean mussel</name>
    <dbReference type="NCBI Taxonomy" id="29158"/>
    <lineage>
        <taxon>Eukaryota</taxon>
        <taxon>Metazoa</taxon>
        <taxon>Spiralia</taxon>
        <taxon>Lophotrochozoa</taxon>
        <taxon>Mollusca</taxon>
        <taxon>Bivalvia</taxon>
        <taxon>Autobranchia</taxon>
        <taxon>Pteriomorphia</taxon>
        <taxon>Mytilida</taxon>
        <taxon>Mytiloidea</taxon>
        <taxon>Mytilidae</taxon>
        <taxon>Mytilinae</taxon>
        <taxon>Mytilus</taxon>
    </lineage>
</organism>
<comment type="caution">
    <text evidence="1">The sequence shown here is derived from an EMBL/GenBank/DDBJ whole genome shotgun (WGS) entry which is preliminary data.</text>
</comment>
<dbReference type="PANTHER" id="PTHR10044:SF139">
    <property type="entry name" value="DEATH-ASSOCIATED INHIBITOR OF APOPTOSIS 2"/>
    <property type="match status" value="1"/>
</dbReference>
<dbReference type="SMART" id="SM00238">
    <property type="entry name" value="BIR"/>
    <property type="match status" value="1"/>
</dbReference>
<reference evidence="1" key="1">
    <citation type="submission" date="2018-11" db="EMBL/GenBank/DDBJ databases">
        <authorList>
            <person name="Alioto T."/>
            <person name="Alioto T."/>
        </authorList>
    </citation>
    <scope>NUCLEOTIDE SEQUENCE</scope>
</reference>